<name>A0A5C8FI21_9SPIR</name>
<keyword evidence="1" id="KW-0812">Transmembrane</keyword>
<dbReference type="RefSeq" id="WP_147718622.1">
    <property type="nucleotide sequence ID" value="NZ_SAYE01000015.1"/>
</dbReference>
<dbReference type="AlphaFoldDB" id="A0A5C8FI21"/>
<feature type="transmembrane region" description="Helical" evidence="1">
    <location>
        <begin position="21"/>
        <end position="40"/>
    </location>
</feature>
<sequence>MTNSKKIKRNIGASRRLAPFGHVRSITFTIMLLVVALIFGCRKSGGGGGITQTDPIRSLTGNLLIVSTDGKTNLNSLPLSFVGASATVTEVTENPKKLKLDTNNFIIADGTLKLTNIDLSSSTDAAVSNKITLTFSLSGENLSRYTDTAEIFVGKYSNIYTNTLDTFTNLNEIQGDDFTTSTAHSYITFKFNDEAKTFFKDNTFNITNSNSQGGADANELKVKEMESLLKGNLQKNTIFTTYFNDVKVSFVSIDETSQFIATFKVDLTPKSALFETPYTSYNFIFNAQKGKWVQ</sequence>
<evidence type="ECO:0000313" key="2">
    <source>
        <dbReference type="EMBL" id="TXJ49339.1"/>
    </source>
</evidence>
<protein>
    <submittedName>
        <fullName evidence="2">Uncharacterized protein</fullName>
    </submittedName>
</protein>
<evidence type="ECO:0000313" key="3">
    <source>
        <dbReference type="Proteomes" id="UP000322307"/>
    </source>
</evidence>
<dbReference type="Proteomes" id="UP000322307">
    <property type="component" value="Unassembled WGS sequence"/>
</dbReference>
<accession>A0A5C8FI21</accession>
<keyword evidence="1" id="KW-0472">Membrane</keyword>
<gene>
    <name evidence="2" type="ORF">EPJ84_10240</name>
</gene>
<organism evidence="2 3">
    <name type="scientific">Brachyspira aalborgi</name>
    <dbReference type="NCBI Taxonomy" id="29522"/>
    <lineage>
        <taxon>Bacteria</taxon>
        <taxon>Pseudomonadati</taxon>
        <taxon>Spirochaetota</taxon>
        <taxon>Spirochaetia</taxon>
        <taxon>Brachyspirales</taxon>
        <taxon>Brachyspiraceae</taxon>
        <taxon>Brachyspira</taxon>
    </lineage>
</organism>
<dbReference type="EMBL" id="SAYE01000015">
    <property type="protein sequence ID" value="TXJ49339.1"/>
    <property type="molecule type" value="Genomic_DNA"/>
</dbReference>
<evidence type="ECO:0000256" key="1">
    <source>
        <dbReference type="SAM" id="Phobius"/>
    </source>
</evidence>
<keyword evidence="1" id="KW-1133">Transmembrane helix</keyword>
<reference evidence="2 3" key="1">
    <citation type="journal article" date="1992" name="Lakartidningen">
        <title>[Penicillin V and not amoxicillin is the first choice preparation in acute otitis].</title>
        <authorList>
            <person name="Kamme C."/>
            <person name="Lundgren K."/>
            <person name="Prellner K."/>
        </authorList>
    </citation>
    <scope>NUCLEOTIDE SEQUENCE [LARGE SCALE GENOMIC DNA]</scope>
    <source>
        <strain evidence="2 3">PC3939II</strain>
    </source>
</reference>
<comment type="caution">
    <text evidence="2">The sequence shown here is derived from an EMBL/GenBank/DDBJ whole genome shotgun (WGS) entry which is preliminary data.</text>
</comment>
<proteinExistence type="predicted"/>